<feature type="transmembrane region" description="Helical" evidence="1">
    <location>
        <begin position="111"/>
        <end position="137"/>
    </location>
</feature>
<proteinExistence type="predicted"/>
<feature type="transmembrane region" description="Helical" evidence="1">
    <location>
        <begin position="271"/>
        <end position="293"/>
    </location>
</feature>
<name>A0A212QS70_9CHLR</name>
<keyword evidence="3" id="KW-1185">Reference proteome</keyword>
<evidence type="ECO:0000256" key="1">
    <source>
        <dbReference type="SAM" id="Phobius"/>
    </source>
</evidence>
<feature type="transmembrane region" description="Helical" evidence="1">
    <location>
        <begin position="451"/>
        <end position="473"/>
    </location>
</feature>
<dbReference type="Proteomes" id="UP000197025">
    <property type="component" value="Unassembled WGS sequence"/>
</dbReference>
<evidence type="ECO:0000313" key="3">
    <source>
        <dbReference type="Proteomes" id="UP000197025"/>
    </source>
</evidence>
<feature type="transmembrane region" description="Helical" evidence="1">
    <location>
        <begin position="419"/>
        <end position="439"/>
    </location>
</feature>
<dbReference type="InParanoid" id="A0A212QS70"/>
<dbReference type="AlphaFoldDB" id="A0A212QS70"/>
<feature type="transmembrane region" description="Helical" evidence="1">
    <location>
        <begin position="327"/>
        <end position="348"/>
    </location>
</feature>
<dbReference type="RefSeq" id="WP_088570786.1">
    <property type="nucleotide sequence ID" value="NZ_FYEK01000022.1"/>
</dbReference>
<feature type="transmembrane region" description="Helical" evidence="1">
    <location>
        <begin position="41"/>
        <end position="64"/>
    </location>
</feature>
<protein>
    <submittedName>
        <fullName evidence="2">Uncharacterized protein</fullName>
    </submittedName>
</protein>
<keyword evidence="1" id="KW-1133">Transmembrane helix</keyword>
<sequence>MWSAWMELRRTAADAVRVFILGPQWSGVGLLADLLRMGTRGWAWVLLLLATLGTAFVFTLPGAAPQAREGLAHPAGTGLLTLWMAFLWTLLTATAGDLPAAFRLPVAIYGLFYFGLPLLSAAAPHLVLIPTLALLLFERTHPRSALAGWPGRLLWALALAQFPPHPIRPFLLSLGVKALLGIGLMSLPFWPSVRISRMARGGLLALGLTIPYLAAWGSGPAATGEGIRQMLAGVWGLSVPVWLWLGANLVEEGGRLGHFWSRRMELLHARPRLFGALPFLALALGALALPAFWPELGMALLAPLGPWGPLALYQGVWHTLRDWPLDAYLAGRTAVGVLFVLGLAGLGMRRRMEPVAFGQRYVALLIGAVAFLFAFYQAFFEVVDLELPQQWWPLLLVMVAWTWEPLKGLQELREEAEDLLEWILAAGLLLLTAVMARQLEDPEGLVRNTALWPLLGAMAWGFPYLLFTALQAARGVEGEGTVSPVRPFLLGYGLMLPLASLLPLEDRYLPPLAFWLGSLLLPPPEGSRIDRWMHGAWIGLGAVAFQVVPWILPLPVLPWAGEWLERLYHRTPLEFLSAVYFIRAAGALLAALPLAIRTGPGWRGRIGGILGALLWGLWSVRAP</sequence>
<organism evidence="2 3">
    <name type="scientific">Thermoflexus hugenholtzii JAD2</name>
    <dbReference type="NCBI Taxonomy" id="877466"/>
    <lineage>
        <taxon>Bacteria</taxon>
        <taxon>Bacillati</taxon>
        <taxon>Chloroflexota</taxon>
        <taxon>Thermoflexia</taxon>
        <taxon>Thermoflexales</taxon>
        <taxon>Thermoflexaceae</taxon>
        <taxon>Thermoflexus</taxon>
    </lineage>
</organism>
<feature type="transmembrane region" description="Helical" evidence="1">
    <location>
        <begin position="360"/>
        <end position="379"/>
    </location>
</feature>
<keyword evidence="1" id="KW-0812">Transmembrane</keyword>
<dbReference type="EMBL" id="FYEK01000022">
    <property type="protein sequence ID" value="SNB62422.1"/>
    <property type="molecule type" value="Genomic_DNA"/>
</dbReference>
<feature type="transmembrane region" description="Helical" evidence="1">
    <location>
        <begin position="71"/>
        <end position="91"/>
    </location>
</feature>
<feature type="transmembrane region" description="Helical" evidence="1">
    <location>
        <begin position="231"/>
        <end position="250"/>
    </location>
</feature>
<keyword evidence="1" id="KW-0472">Membrane</keyword>
<feature type="transmembrane region" description="Helical" evidence="1">
    <location>
        <begin position="485"/>
        <end position="502"/>
    </location>
</feature>
<evidence type="ECO:0000313" key="2">
    <source>
        <dbReference type="EMBL" id="SNB62422.1"/>
    </source>
</evidence>
<reference evidence="3" key="1">
    <citation type="submission" date="2017-06" db="EMBL/GenBank/DDBJ databases">
        <authorList>
            <person name="Varghese N."/>
            <person name="Submissions S."/>
        </authorList>
    </citation>
    <scope>NUCLEOTIDE SEQUENCE [LARGE SCALE GENOMIC DNA]</scope>
    <source>
        <strain evidence="3">JAD2</strain>
    </source>
</reference>
<accession>A0A212QS70</accession>
<gene>
    <name evidence="2" type="ORF">SAMN02746019_00005140</name>
</gene>
<feature type="transmembrane region" description="Helical" evidence="1">
    <location>
        <begin position="170"/>
        <end position="190"/>
    </location>
</feature>
<feature type="transmembrane region" description="Helical" evidence="1">
    <location>
        <begin position="202"/>
        <end position="219"/>
    </location>
</feature>
<feature type="transmembrane region" description="Helical" evidence="1">
    <location>
        <begin position="536"/>
        <end position="555"/>
    </location>
</feature>
<feature type="transmembrane region" description="Helical" evidence="1">
    <location>
        <begin position="575"/>
        <end position="595"/>
    </location>
</feature>